<dbReference type="InterPro" id="IPR058922">
    <property type="entry name" value="WHD_DRP"/>
</dbReference>
<protein>
    <submittedName>
        <fullName evidence="9">Uncharacterized protein</fullName>
    </submittedName>
</protein>
<dbReference type="Gene3D" id="1.20.5.4130">
    <property type="match status" value="1"/>
</dbReference>
<evidence type="ECO:0000259" key="6">
    <source>
        <dbReference type="Pfam" id="PF18052"/>
    </source>
</evidence>
<feature type="domain" description="NB-ARC" evidence="5">
    <location>
        <begin position="174"/>
        <end position="339"/>
    </location>
</feature>
<reference evidence="9" key="1">
    <citation type="journal article" date="2023" name="Plant J.">
        <title>The genome of the king protea, Protea cynaroides.</title>
        <authorList>
            <person name="Chang J."/>
            <person name="Duong T.A."/>
            <person name="Schoeman C."/>
            <person name="Ma X."/>
            <person name="Roodt D."/>
            <person name="Barker N."/>
            <person name="Li Z."/>
            <person name="Van de Peer Y."/>
            <person name="Mizrachi E."/>
        </authorList>
    </citation>
    <scope>NUCLEOTIDE SEQUENCE</scope>
    <source>
        <tissue evidence="9">Young leaves</tissue>
    </source>
</reference>
<keyword evidence="4" id="KW-0067">ATP-binding</keyword>
<dbReference type="InterPro" id="IPR036388">
    <property type="entry name" value="WH-like_DNA-bd_sf"/>
</dbReference>
<evidence type="ECO:0000256" key="2">
    <source>
        <dbReference type="ARBA" id="ARBA00022741"/>
    </source>
</evidence>
<feature type="domain" description="Disease resistance R13L4/SHOC-2-like LRR" evidence="8">
    <location>
        <begin position="990"/>
        <end position="1122"/>
    </location>
</feature>
<dbReference type="InterPro" id="IPR002182">
    <property type="entry name" value="NB-ARC"/>
</dbReference>
<dbReference type="Pfam" id="PF00931">
    <property type="entry name" value="NB-ARC"/>
    <property type="match status" value="1"/>
</dbReference>
<dbReference type="InterPro" id="IPR006553">
    <property type="entry name" value="Leu-rich_rpt_Cys-con_subtyp"/>
</dbReference>
<dbReference type="SUPFAM" id="SSF52058">
    <property type="entry name" value="L domain-like"/>
    <property type="match status" value="1"/>
</dbReference>
<evidence type="ECO:0000313" key="9">
    <source>
        <dbReference type="EMBL" id="KAJ4967315.1"/>
    </source>
</evidence>
<dbReference type="InterPro" id="IPR038005">
    <property type="entry name" value="RX-like_CC"/>
</dbReference>
<dbReference type="InterPro" id="IPR042197">
    <property type="entry name" value="Apaf_helical"/>
</dbReference>
<comment type="caution">
    <text evidence="9">The sequence shown here is derived from an EMBL/GenBank/DDBJ whole genome shotgun (WGS) entry which is preliminary data.</text>
</comment>
<dbReference type="PANTHER" id="PTHR36766">
    <property type="entry name" value="PLANT BROAD-SPECTRUM MILDEW RESISTANCE PROTEIN RPW8"/>
    <property type="match status" value="1"/>
</dbReference>
<feature type="domain" description="Disease resistance protein winged helix" evidence="7">
    <location>
        <begin position="429"/>
        <end position="501"/>
    </location>
</feature>
<dbReference type="InterPro" id="IPR032675">
    <property type="entry name" value="LRR_dom_sf"/>
</dbReference>
<dbReference type="InterPro" id="IPR055414">
    <property type="entry name" value="LRR_R13L4/SHOC2-like"/>
</dbReference>
<dbReference type="Pfam" id="PF23598">
    <property type="entry name" value="LRR_14"/>
    <property type="match status" value="2"/>
</dbReference>
<evidence type="ECO:0000259" key="7">
    <source>
        <dbReference type="Pfam" id="PF23559"/>
    </source>
</evidence>
<dbReference type="Gene3D" id="1.10.8.430">
    <property type="entry name" value="Helical domain of apoptotic protease-activating factors"/>
    <property type="match status" value="1"/>
</dbReference>
<evidence type="ECO:0000259" key="8">
    <source>
        <dbReference type="Pfam" id="PF23598"/>
    </source>
</evidence>
<evidence type="ECO:0000313" key="10">
    <source>
        <dbReference type="Proteomes" id="UP001141806"/>
    </source>
</evidence>
<keyword evidence="10" id="KW-1185">Reference proteome</keyword>
<dbReference type="FunFam" id="1.10.10.10:FF:000322">
    <property type="entry name" value="Probable disease resistance protein At1g63360"/>
    <property type="match status" value="1"/>
</dbReference>
<dbReference type="InterPro" id="IPR041118">
    <property type="entry name" value="Rx_N"/>
</dbReference>
<proteinExistence type="predicted"/>
<dbReference type="PANTHER" id="PTHR36766:SF70">
    <property type="entry name" value="DISEASE RESISTANCE PROTEIN RGA4"/>
    <property type="match status" value="1"/>
</dbReference>
<dbReference type="EMBL" id="JAMYWD010000007">
    <property type="protein sequence ID" value="KAJ4967315.1"/>
    <property type="molecule type" value="Genomic_DNA"/>
</dbReference>
<dbReference type="CDD" id="cd14798">
    <property type="entry name" value="RX-CC_like"/>
    <property type="match status" value="1"/>
</dbReference>
<evidence type="ECO:0000256" key="3">
    <source>
        <dbReference type="ARBA" id="ARBA00022821"/>
    </source>
</evidence>
<dbReference type="GO" id="GO:0051707">
    <property type="term" value="P:response to other organism"/>
    <property type="evidence" value="ECO:0007669"/>
    <property type="project" value="UniProtKB-ARBA"/>
</dbReference>
<gene>
    <name evidence="9" type="ORF">NE237_019164</name>
</gene>
<accession>A0A9Q0QPL4</accession>
<dbReference type="Pfam" id="PF23559">
    <property type="entry name" value="WHD_DRP"/>
    <property type="match status" value="1"/>
</dbReference>
<dbReference type="GO" id="GO:0006952">
    <property type="term" value="P:defense response"/>
    <property type="evidence" value="ECO:0007669"/>
    <property type="project" value="UniProtKB-KW"/>
</dbReference>
<keyword evidence="1" id="KW-0677">Repeat</keyword>
<dbReference type="Gene3D" id="1.10.10.10">
    <property type="entry name" value="Winged helix-like DNA-binding domain superfamily/Winged helix DNA-binding domain"/>
    <property type="match status" value="1"/>
</dbReference>
<sequence>MAVEKIAIAGAVEILKKLSSYSEQEINLIWGVKEEFKKLKKTSFMLLGVLRDAEMRQEKNELISCWLKRLKDVAYEVDDVLDEFSFEDIRRKMEIQNSKMKKVSDFFSSNNQIAFRSKMAHKIMNINEKMDDIQKDMENFKFTVGDINVYFKNDLDRKTYPSIDYSETFGREEEKSMLMDLLIDSNNEESLSIIPIVGIGGLGKTTLTQIVYNNKSVVAHFDKRMWVCVSDNFEIERLKKEMIESFIGVNPNISNPGAIQCKLDENLAGKKFLLVLDDVWNQDHEKWHSLKASLIIGAKGSKIVVTTRSSEVARIMGTVPPITLTGLSEDESWSLFKIRTFGTGGATENLNTETIGRTLVKKCRGVPLAIKSLSALMFSKRSDSEWSSFQDNNVDIWEVRVGNGIIPVLKLSYDHFSPPLKQCFAYCSIFPKDYKIQKKMLIQLWMAEGLLQSSNGNMLMEDVGDEYFNSLVWNSFFQDVEEDNYGEVTTCKMHDLVHDLAQIIIGNECMIVHDFDKVEPKEETRYLSLIGDLETTPKTFFTMKKVRAHLCFDRINDYFSSYHISKHMFLSLRSLRVLHLVNAGIKSLPPCIEKLKHLRYLDLSGNIFEKLFPESITNLYNLQTLKMIDITERLDDYWTFPKGMTKMINLRHLEVNRGLKLPKGIGQMTNLQTLSHFWVEKGTEADAGIEELGDLQLGGALTLVNVNWLSNNASATKLIEKPRLRKLHLIFKVDYNEHLRQRSVSKNGFDENKLLESLQPHPNLIDLTIAQFQGTRLPNWIDGSSYLSSLQGLKLDQCQKMMSLDLAGLCSLRWLVIDQCNISSLGLLKGLTNLKDITVWGCNNLNSVRVPKEDNMPDLISLERLEISYCSVLATLPDGFFSLLRTLNTLDVKGCSNLRNLPESIGNLSSLRQLWIDGCPSLIALPESFKNLPLLERLCIYDCPSLASLPKGMGCLTSLKELMIRDCEKLIIFPDVIQNRNLISLRELYISNLENFSSLESLQIERCPALTSLPDSLQELRSLKYLYINLLESLTKLPEGLGNLSSLKTLEIIQCPALTSLPDSLQELKSLNYLSLRGLQSFTKLPEGLGNLSSLERLEITGCPALTSLPDSLQELRSLKGLNINGLESLTKVPEGLGNLSSLEELTIYHFPALTSLPDSLQELKSLNYLCLTGLQSLTKLPEGLGNLSSLERLEIIKCPALTSLPDSLQELKSLKVLYLARLKSLTKLPEGFGNVSSLHSMEIDDCKCLLSLPEGMQNRISDQIEDIAGLRKYSFEGKYTK</sequence>
<evidence type="ECO:0000256" key="1">
    <source>
        <dbReference type="ARBA" id="ARBA00022737"/>
    </source>
</evidence>
<keyword evidence="3" id="KW-0611">Plant defense</keyword>
<dbReference type="InterPro" id="IPR027417">
    <property type="entry name" value="P-loop_NTPase"/>
</dbReference>
<dbReference type="GO" id="GO:0005524">
    <property type="term" value="F:ATP binding"/>
    <property type="evidence" value="ECO:0007669"/>
    <property type="project" value="UniProtKB-KW"/>
</dbReference>
<dbReference type="Proteomes" id="UP001141806">
    <property type="component" value="Unassembled WGS sequence"/>
</dbReference>
<dbReference type="SUPFAM" id="SSF52540">
    <property type="entry name" value="P-loop containing nucleoside triphosphate hydrolases"/>
    <property type="match status" value="1"/>
</dbReference>
<dbReference type="Gene3D" id="3.80.10.10">
    <property type="entry name" value="Ribonuclease Inhibitor"/>
    <property type="match status" value="4"/>
</dbReference>
<dbReference type="PRINTS" id="PR00364">
    <property type="entry name" value="DISEASERSIST"/>
</dbReference>
<evidence type="ECO:0000259" key="5">
    <source>
        <dbReference type="Pfam" id="PF00931"/>
    </source>
</evidence>
<dbReference type="SMART" id="SM00367">
    <property type="entry name" value="LRR_CC"/>
    <property type="match status" value="7"/>
</dbReference>
<dbReference type="FunFam" id="3.40.50.300:FF:001091">
    <property type="entry name" value="Probable disease resistance protein At1g61300"/>
    <property type="match status" value="1"/>
</dbReference>
<dbReference type="Pfam" id="PF18052">
    <property type="entry name" value="Rx_N"/>
    <property type="match status" value="1"/>
</dbReference>
<keyword evidence="2" id="KW-0547">Nucleotide-binding</keyword>
<dbReference type="Gene3D" id="3.40.50.300">
    <property type="entry name" value="P-loop containing nucleotide triphosphate hydrolases"/>
    <property type="match status" value="1"/>
</dbReference>
<dbReference type="GO" id="GO:0043531">
    <property type="term" value="F:ADP binding"/>
    <property type="evidence" value="ECO:0007669"/>
    <property type="project" value="InterPro"/>
</dbReference>
<evidence type="ECO:0000256" key="4">
    <source>
        <dbReference type="ARBA" id="ARBA00022840"/>
    </source>
</evidence>
<name>A0A9Q0QPL4_9MAGN</name>
<organism evidence="9 10">
    <name type="scientific">Protea cynaroides</name>
    <dbReference type="NCBI Taxonomy" id="273540"/>
    <lineage>
        <taxon>Eukaryota</taxon>
        <taxon>Viridiplantae</taxon>
        <taxon>Streptophyta</taxon>
        <taxon>Embryophyta</taxon>
        <taxon>Tracheophyta</taxon>
        <taxon>Spermatophyta</taxon>
        <taxon>Magnoliopsida</taxon>
        <taxon>Proteales</taxon>
        <taxon>Proteaceae</taxon>
        <taxon>Protea</taxon>
    </lineage>
</organism>
<feature type="domain" description="Disease resistance N-terminal" evidence="6">
    <location>
        <begin position="14"/>
        <end position="99"/>
    </location>
</feature>
<feature type="domain" description="Disease resistance R13L4/SHOC-2-like LRR" evidence="8">
    <location>
        <begin position="567"/>
        <end position="816"/>
    </location>
</feature>
<dbReference type="OrthoDB" id="5279713at2759"/>
<dbReference type="SUPFAM" id="SSF52047">
    <property type="entry name" value="RNI-like"/>
    <property type="match status" value="1"/>
</dbReference>